<dbReference type="InterPro" id="IPR052934">
    <property type="entry name" value="Methyl-DNA_Rec/Restrict_Enz"/>
</dbReference>
<dbReference type="RefSeq" id="WP_023068569.1">
    <property type="nucleotide sequence ID" value="NZ_AUZM01000065.1"/>
</dbReference>
<accession>U7QBG6</accession>
<protein>
    <submittedName>
        <fullName evidence="2">IstB-like ATP binding family protein</fullName>
    </submittedName>
</protein>
<dbReference type="CDD" id="cd00009">
    <property type="entry name" value="AAA"/>
    <property type="match status" value="1"/>
</dbReference>
<dbReference type="PATRIC" id="fig|1348334.3.peg.4687"/>
<organism evidence="2 3">
    <name type="scientific">Lyngbya aestuarii BL J</name>
    <dbReference type="NCBI Taxonomy" id="1348334"/>
    <lineage>
        <taxon>Bacteria</taxon>
        <taxon>Bacillati</taxon>
        <taxon>Cyanobacteriota</taxon>
        <taxon>Cyanophyceae</taxon>
        <taxon>Oscillatoriophycideae</taxon>
        <taxon>Oscillatoriales</taxon>
        <taxon>Microcoleaceae</taxon>
        <taxon>Lyngbya</taxon>
    </lineage>
</organism>
<dbReference type="EMBL" id="AUZM01000065">
    <property type="protein sequence ID" value="ERT05168.1"/>
    <property type="molecule type" value="Genomic_DNA"/>
</dbReference>
<dbReference type="Pfam" id="PF07728">
    <property type="entry name" value="AAA_5"/>
    <property type="match status" value="1"/>
</dbReference>
<reference evidence="2 3" key="1">
    <citation type="journal article" date="2013" name="Front. Microbiol.">
        <title>Comparative genomic analyses of the cyanobacterium, Lyngbya aestuarii BL J, a powerful hydrogen producer.</title>
        <authorList>
            <person name="Kothari A."/>
            <person name="Vaughn M."/>
            <person name="Garcia-Pichel F."/>
        </authorList>
    </citation>
    <scope>NUCLEOTIDE SEQUENCE [LARGE SCALE GENOMIC DNA]</scope>
    <source>
        <strain evidence="2 3">BL J</strain>
    </source>
</reference>
<dbReference type="InterPro" id="IPR027417">
    <property type="entry name" value="P-loop_NTPase"/>
</dbReference>
<dbReference type="SUPFAM" id="SSF52540">
    <property type="entry name" value="P-loop containing nucleoside triphosphate hydrolases"/>
    <property type="match status" value="1"/>
</dbReference>
<dbReference type="GO" id="GO:0005524">
    <property type="term" value="F:ATP binding"/>
    <property type="evidence" value="ECO:0007669"/>
    <property type="project" value="InterPro"/>
</dbReference>
<comment type="caution">
    <text evidence="2">The sequence shown here is derived from an EMBL/GenBank/DDBJ whole genome shotgun (WGS) entry which is preliminary data.</text>
</comment>
<dbReference type="GO" id="GO:0016887">
    <property type="term" value="F:ATP hydrolysis activity"/>
    <property type="evidence" value="ECO:0007669"/>
    <property type="project" value="InterPro"/>
</dbReference>
<dbReference type="Proteomes" id="UP000017127">
    <property type="component" value="Unassembled WGS sequence"/>
</dbReference>
<evidence type="ECO:0000259" key="1">
    <source>
        <dbReference type="SMART" id="SM00382"/>
    </source>
</evidence>
<dbReference type="AlphaFoldDB" id="U7QBG6"/>
<keyword evidence="3" id="KW-1185">Reference proteome</keyword>
<dbReference type="OrthoDB" id="9781481at2"/>
<gene>
    <name evidence="2" type="ORF">M595_4861</name>
</gene>
<dbReference type="PANTHER" id="PTHR37291:SF1">
    <property type="entry name" value="TYPE IV METHYL-DIRECTED RESTRICTION ENZYME ECOKMCRB SUBUNIT"/>
    <property type="match status" value="1"/>
</dbReference>
<dbReference type="SMART" id="SM00382">
    <property type="entry name" value="AAA"/>
    <property type="match status" value="1"/>
</dbReference>
<name>U7QBG6_9CYAN</name>
<evidence type="ECO:0000313" key="3">
    <source>
        <dbReference type="Proteomes" id="UP000017127"/>
    </source>
</evidence>
<dbReference type="Gene3D" id="3.40.50.300">
    <property type="entry name" value="P-loop containing nucleotide triphosphate hydrolases"/>
    <property type="match status" value="1"/>
</dbReference>
<feature type="domain" description="AAA+ ATPase" evidence="1">
    <location>
        <begin position="277"/>
        <end position="439"/>
    </location>
</feature>
<dbReference type="PANTHER" id="PTHR37291">
    <property type="entry name" value="5-METHYLCYTOSINE-SPECIFIC RESTRICTION ENZYME B"/>
    <property type="match status" value="1"/>
</dbReference>
<proteinExistence type="predicted"/>
<dbReference type="InterPro" id="IPR003593">
    <property type="entry name" value="AAA+_ATPase"/>
</dbReference>
<evidence type="ECO:0000313" key="2">
    <source>
        <dbReference type="EMBL" id="ERT05168.1"/>
    </source>
</evidence>
<sequence length="544" mass="63485">MVNNCTFGWLTVKASVKGIEIKMSEKQEEFLFTKDMFEHLPDFIDKFSEIEGKQFSSSKTQVFSKIFSNLKKISNLTYNYLEKSLKHYPNFSVSQAWLDKSSKPDYEIRLYFLIRVSDQSYIHTDHVTIFSLSLSPHNLKIQSEILLENTKDNIAFLKGRVERLKNTNKRYCWGLDIMFKKIFQSVGIDGEISSKFNYDVEINKEIASHMSVDCFRSCIDKIFKNTFPLMLISMPEAPIYNLCTYLNYQPPYILVQCSIYTGFKVEILKQWVKIIKRKQQVIFQGPPGTGKTFIAKEIAKHLIGGNDGFSELVQFHPAYTYEDFMQGIRPQTEDGQLTYSMVPGRFLEFCKKAESCKGFCVLIIDEINRANLSQVFGELMYLLEYRDEKICLAGSNEPFGIPSNVYIIGTMNTADRSIALVDNALRRRFSFITLSPNYDVLRQYHRSSSFSESFIEKLIGILKDLNETIDDPHHELGISFFLVDDLENNIEDIWTMEIEPYLEEYFYDNPDKIKNFRWSEIQKNNLKFKLKDFEDEIFLEGNPF</sequence>
<dbReference type="InterPro" id="IPR011704">
    <property type="entry name" value="ATPase_dyneun-rel_AAA"/>
</dbReference>